<accession>A0A0B7MRX3</accession>
<sequence length="81" mass="8568">MTSGCPVCNGLTQLAETCPGCGASMEDCGKISEYVDSYGPYEEAENGTEETAITGDGGCVHFLQCPNCDENRSYTVNSDQI</sequence>
<proteinExistence type="predicted"/>
<dbReference type="Proteomes" id="UP000046155">
    <property type="component" value="Unassembled WGS sequence"/>
</dbReference>
<evidence type="ECO:0000313" key="1">
    <source>
        <dbReference type="EMBL" id="CEO90422.1"/>
    </source>
</evidence>
<evidence type="ECO:0000313" key="2">
    <source>
        <dbReference type="Proteomes" id="UP000046155"/>
    </source>
</evidence>
<dbReference type="AlphaFoldDB" id="A0A0B7MRX3"/>
<name>A0A0B7MRX3_9FIRM</name>
<gene>
    <name evidence="1" type="ORF">SSCH_870022</name>
</gene>
<keyword evidence="2" id="KW-1185">Reference proteome</keyword>
<reference evidence="2" key="1">
    <citation type="submission" date="2015-01" db="EMBL/GenBank/DDBJ databases">
        <authorList>
            <person name="Manzoor Shahid"/>
            <person name="Zubair Saima"/>
        </authorList>
    </citation>
    <scope>NUCLEOTIDE SEQUENCE [LARGE SCALE GENOMIC DNA]</scope>
    <source>
        <strain evidence="2">Sp3</strain>
    </source>
</reference>
<organism evidence="1 2">
    <name type="scientific">Syntrophaceticus schinkii</name>
    <dbReference type="NCBI Taxonomy" id="499207"/>
    <lineage>
        <taxon>Bacteria</taxon>
        <taxon>Bacillati</taxon>
        <taxon>Bacillota</taxon>
        <taxon>Clostridia</taxon>
        <taxon>Thermoanaerobacterales</taxon>
        <taxon>Thermoanaerobacterales Family III. Incertae Sedis</taxon>
        <taxon>Syntrophaceticus</taxon>
    </lineage>
</organism>
<dbReference type="OrthoDB" id="1683552at2"/>
<dbReference type="RefSeq" id="WP_044666182.1">
    <property type="nucleotide sequence ID" value="NZ_CDRZ01000288.1"/>
</dbReference>
<dbReference type="EMBL" id="CDRZ01000288">
    <property type="protein sequence ID" value="CEO90422.1"/>
    <property type="molecule type" value="Genomic_DNA"/>
</dbReference>
<protein>
    <submittedName>
        <fullName evidence="1">Uncharacterized protein</fullName>
    </submittedName>
</protein>